<dbReference type="CDD" id="cd01570">
    <property type="entry name" value="NAPRTase_A"/>
    <property type="match status" value="1"/>
</dbReference>
<dbReference type="InterPro" id="IPR040727">
    <property type="entry name" value="NAPRTase_N"/>
</dbReference>
<reference evidence="14 15" key="1">
    <citation type="journal article" date="2019" name="Int. J. Syst. Evol. Microbiol.">
        <title>The Global Catalogue of Microorganisms (GCM) 10K type strain sequencing project: providing services to taxonomists for standard genome sequencing and annotation.</title>
        <authorList>
            <consortium name="The Broad Institute Genomics Platform"/>
            <consortium name="The Broad Institute Genome Sequencing Center for Infectious Disease"/>
            <person name="Wu L."/>
            <person name="Ma J."/>
        </authorList>
    </citation>
    <scope>NUCLEOTIDE SEQUENCE [LARGE SCALE GENOMIC DNA]</scope>
    <source>
        <strain evidence="14 15">JCM 6242</strain>
    </source>
</reference>
<protein>
    <recommendedName>
        <fullName evidence="3 9">Nicotinate phosphoribosyltransferase</fullName>
        <ecNumber evidence="3 9">6.3.4.21</ecNumber>
    </recommendedName>
</protein>
<comment type="caution">
    <text evidence="14">The sequence shown here is derived from an EMBL/GenBank/DDBJ whole genome shotgun (WGS) entry which is preliminary data.</text>
</comment>
<keyword evidence="15" id="KW-1185">Reference proteome</keyword>
<comment type="function">
    <text evidence="9">Catalyzes the first step in the biosynthesis of NAD from nicotinic acid, the ATP-dependent synthesis of beta-nicotinate D-ribonucleotide from nicotinate and 5-phospho-D-ribose 1-phosphate.</text>
</comment>
<evidence type="ECO:0000256" key="8">
    <source>
        <dbReference type="ARBA" id="ARBA00048668"/>
    </source>
</evidence>
<dbReference type="InterPro" id="IPR013785">
    <property type="entry name" value="Aldolase_TIM"/>
</dbReference>
<sequence>MIIMGGGLLTDLYELNMAASYLRHGMTDRATFSLFVRKLPPDRGFLVVAGVADCLDFLTGFGFTGAELDYLERTRRYGRDVLDAFERIRFTGDVWAVPEGRVVFAGEPVLEVTAPIAEAQLVETVLLNHMTFQTSVATKAARCVLAAGGAQLVDFAFRRAQGIDAAMAVARASAIAGFAATSNVEAGRRYGLPVAGTMAHSFIEAFGDEEAAFAAFAADFPTGCTFLVDTYDTPGGVRAAIAVIRRMRLSERIGVRLDSGDLAELSRQTRRMLDDAGLHEVKIFASGGLDEYAIAELVRQGAPIDAYGVGTRMGVSADAPSLDSAYKLVACGERPVMKLSAGKVTAPGAKQVFRGPSGDVVSLRDEPSPPGHRPLLEPVMRAGRRPAAPEPIETMRERCAADIAALPAPARALRDPQPFEVRRSERLAELGNRVSAEIQAAHAGGPPSGLPSV</sequence>
<evidence type="ECO:0000256" key="5">
    <source>
        <dbReference type="ARBA" id="ARBA00022598"/>
    </source>
</evidence>
<dbReference type="NCBIfam" id="NF009131">
    <property type="entry name" value="PRK12484.1"/>
    <property type="match status" value="1"/>
</dbReference>
<dbReference type="InterPro" id="IPR041619">
    <property type="entry name" value="NAPRTase_C"/>
</dbReference>
<gene>
    <name evidence="14" type="ORF">GCM10010517_71690</name>
</gene>
<evidence type="ECO:0000256" key="10">
    <source>
        <dbReference type="SAM" id="MobiDB-lite"/>
    </source>
</evidence>
<name>A0ABN3W7R6_9ACTN</name>
<dbReference type="Gene3D" id="3.20.140.10">
    <property type="entry name" value="nicotinate phosphoribosyltransferase"/>
    <property type="match status" value="1"/>
</dbReference>
<keyword evidence="5 9" id="KW-0436">Ligase</keyword>
<organism evidence="14 15">
    <name type="scientific">Streptosporangium fragile</name>
    <dbReference type="NCBI Taxonomy" id="46186"/>
    <lineage>
        <taxon>Bacteria</taxon>
        <taxon>Bacillati</taxon>
        <taxon>Actinomycetota</taxon>
        <taxon>Actinomycetes</taxon>
        <taxon>Streptosporangiales</taxon>
        <taxon>Streptosporangiaceae</taxon>
        <taxon>Streptosporangium</taxon>
    </lineage>
</organism>
<comment type="catalytic activity">
    <reaction evidence="8 9">
        <text>5-phospho-alpha-D-ribose 1-diphosphate + nicotinate + ATP + H2O = nicotinate beta-D-ribonucleotide + ADP + phosphate + diphosphate</text>
        <dbReference type="Rhea" id="RHEA:36163"/>
        <dbReference type="ChEBI" id="CHEBI:15377"/>
        <dbReference type="ChEBI" id="CHEBI:30616"/>
        <dbReference type="ChEBI" id="CHEBI:32544"/>
        <dbReference type="ChEBI" id="CHEBI:33019"/>
        <dbReference type="ChEBI" id="CHEBI:43474"/>
        <dbReference type="ChEBI" id="CHEBI:57502"/>
        <dbReference type="ChEBI" id="CHEBI:58017"/>
        <dbReference type="ChEBI" id="CHEBI:456216"/>
        <dbReference type="EC" id="6.3.4.21"/>
    </reaction>
</comment>
<dbReference type="PANTHER" id="PTHR11098:SF1">
    <property type="entry name" value="NICOTINATE PHOSPHORIBOSYLTRANSFERASE"/>
    <property type="match status" value="1"/>
</dbReference>
<feature type="domain" description="Nicotinate/nicotinamide phosphoribosyltransferase" evidence="11">
    <location>
        <begin position="151"/>
        <end position="319"/>
    </location>
</feature>
<dbReference type="InterPro" id="IPR041525">
    <property type="entry name" value="N/Namide_PRibTrfase"/>
</dbReference>
<evidence type="ECO:0000256" key="9">
    <source>
        <dbReference type="RuleBase" id="RU365100"/>
    </source>
</evidence>
<feature type="domain" description="Nicotinate phosphoribosyltransferase C-terminal" evidence="13">
    <location>
        <begin position="373"/>
        <end position="430"/>
    </location>
</feature>
<evidence type="ECO:0000259" key="11">
    <source>
        <dbReference type="Pfam" id="PF04095"/>
    </source>
</evidence>
<dbReference type="Pfam" id="PF17767">
    <property type="entry name" value="NAPRTase_N"/>
    <property type="match status" value="1"/>
</dbReference>
<comment type="PTM">
    <text evidence="9">Transiently phosphorylated on a His residue during the reaction cycle. Phosphorylation strongly increases the affinity for substrates and increases the rate of nicotinate D-ribonucleotide production. Dephosphorylation regenerates the low-affinity form of the enzyme, leading to product release.</text>
</comment>
<evidence type="ECO:0000313" key="15">
    <source>
        <dbReference type="Proteomes" id="UP001500831"/>
    </source>
</evidence>
<proteinExistence type="inferred from homology"/>
<comment type="similarity">
    <text evidence="2 9">Belongs to the NAPRTase family.</text>
</comment>
<dbReference type="Pfam" id="PF04095">
    <property type="entry name" value="NAPRTase"/>
    <property type="match status" value="1"/>
</dbReference>
<evidence type="ECO:0000256" key="6">
    <source>
        <dbReference type="ARBA" id="ARBA00022642"/>
    </source>
</evidence>
<dbReference type="EC" id="6.3.4.21" evidence="3 9"/>
<keyword evidence="6 9" id="KW-0662">Pyridine nucleotide biosynthesis</keyword>
<dbReference type="NCBIfam" id="NF006696">
    <property type="entry name" value="PRK09243.1-3"/>
    <property type="match status" value="1"/>
</dbReference>
<dbReference type="Proteomes" id="UP001500831">
    <property type="component" value="Unassembled WGS sequence"/>
</dbReference>
<dbReference type="PIRSF" id="PIRSF000484">
    <property type="entry name" value="NAPRT"/>
    <property type="match status" value="1"/>
</dbReference>
<evidence type="ECO:0000256" key="1">
    <source>
        <dbReference type="ARBA" id="ARBA00004952"/>
    </source>
</evidence>
<dbReference type="EMBL" id="BAAAVI010000083">
    <property type="protein sequence ID" value="GAA2905537.1"/>
    <property type="molecule type" value="Genomic_DNA"/>
</dbReference>
<feature type="domain" description="Nicotinate phosphoribosyltransferase N-terminal" evidence="12">
    <location>
        <begin position="8"/>
        <end position="130"/>
    </location>
</feature>
<feature type="region of interest" description="Disordered" evidence="10">
    <location>
        <begin position="356"/>
        <end position="377"/>
    </location>
</feature>
<evidence type="ECO:0000256" key="7">
    <source>
        <dbReference type="ARBA" id="ARBA00022679"/>
    </source>
</evidence>
<dbReference type="GO" id="GO:0016757">
    <property type="term" value="F:glycosyltransferase activity"/>
    <property type="evidence" value="ECO:0007669"/>
    <property type="project" value="UniProtKB-KW"/>
</dbReference>
<dbReference type="InterPro" id="IPR036068">
    <property type="entry name" value="Nicotinate_pribotase-like_C"/>
</dbReference>
<evidence type="ECO:0000256" key="4">
    <source>
        <dbReference type="ARBA" id="ARBA00022553"/>
    </source>
</evidence>
<evidence type="ECO:0000313" key="14">
    <source>
        <dbReference type="EMBL" id="GAA2905537.1"/>
    </source>
</evidence>
<dbReference type="Pfam" id="PF17956">
    <property type="entry name" value="NAPRTase_C"/>
    <property type="match status" value="1"/>
</dbReference>
<evidence type="ECO:0000259" key="13">
    <source>
        <dbReference type="Pfam" id="PF17956"/>
    </source>
</evidence>
<accession>A0ABN3W7R6</accession>
<keyword evidence="14" id="KW-0328">Glycosyltransferase</keyword>
<dbReference type="Gene3D" id="3.20.20.70">
    <property type="entry name" value="Aldolase class I"/>
    <property type="match status" value="1"/>
</dbReference>
<dbReference type="SUPFAM" id="SSF51690">
    <property type="entry name" value="Nicotinate/Quinolinate PRTase C-terminal domain-like"/>
    <property type="match status" value="1"/>
</dbReference>
<evidence type="ECO:0000256" key="2">
    <source>
        <dbReference type="ARBA" id="ARBA00010897"/>
    </source>
</evidence>
<comment type="pathway">
    <text evidence="1 9">Cofactor biosynthesis; NAD(+) biosynthesis; nicotinate D-ribonucleotide from nicotinate: step 1/1.</text>
</comment>
<dbReference type="InterPro" id="IPR007229">
    <property type="entry name" value="Nic_PRibTrfase-Fam"/>
</dbReference>
<evidence type="ECO:0000259" key="12">
    <source>
        <dbReference type="Pfam" id="PF17767"/>
    </source>
</evidence>
<dbReference type="PANTHER" id="PTHR11098">
    <property type="entry name" value="NICOTINATE PHOSPHORIBOSYLTRANSFERASE"/>
    <property type="match status" value="1"/>
</dbReference>
<evidence type="ECO:0000256" key="3">
    <source>
        <dbReference type="ARBA" id="ARBA00013236"/>
    </source>
</evidence>
<dbReference type="InterPro" id="IPR006405">
    <property type="entry name" value="Nic_PRibTrfase_pncB"/>
</dbReference>
<keyword evidence="4" id="KW-0597">Phosphoprotein</keyword>
<dbReference type="SUPFAM" id="SSF54675">
    <property type="entry name" value="Nicotinate/Quinolinate PRTase N-terminal domain-like"/>
    <property type="match status" value="1"/>
</dbReference>
<keyword evidence="7 9" id="KW-0808">Transferase</keyword>
<dbReference type="NCBIfam" id="TIGR01513">
    <property type="entry name" value="NAPRTase_put"/>
    <property type="match status" value="1"/>
</dbReference>